<dbReference type="EMBL" id="CAFABK010000010">
    <property type="protein sequence ID" value="CAB4824094.1"/>
    <property type="molecule type" value="Genomic_DNA"/>
</dbReference>
<dbReference type="InterPro" id="IPR036291">
    <property type="entry name" value="NAD(P)-bd_dom_sf"/>
</dbReference>
<dbReference type="PRINTS" id="PR00080">
    <property type="entry name" value="SDRFAMILY"/>
</dbReference>
<proteinExistence type="inferred from homology"/>
<dbReference type="NCBIfam" id="NF005559">
    <property type="entry name" value="PRK07231.1"/>
    <property type="match status" value="1"/>
</dbReference>
<organism evidence="3">
    <name type="scientific">freshwater metagenome</name>
    <dbReference type="NCBI Taxonomy" id="449393"/>
    <lineage>
        <taxon>unclassified sequences</taxon>
        <taxon>metagenomes</taxon>
        <taxon>ecological metagenomes</taxon>
    </lineage>
</organism>
<sequence>MTGRVEGKVCVVTGGAQGIGEGIARGLAAEGAAVVIADLNGDRAKNVADSIVSAGQRASSFQVDVGEREQIAATFDHALSTFGGLDVVFNNAGFNVPMKFLTVTEENWTSIMRVNGLGVLMGMQEAAKRMIASGKGGKIINTASIAGRQGFPDIAPYCSSKAAVIMLTQAGAKELAPHNITVNGFAPGVVATPLWDKLDQDLIDIGASSKPGEAIEAFSAGILLGRPAMPEDLAPMGVFMASKDSDYITGQIIMIDGGMVLV</sequence>
<dbReference type="GO" id="GO:0016491">
    <property type="term" value="F:oxidoreductase activity"/>
    <property type="evidence" value="ECO:0007669"/>
    <property type="project" value="UniProtKB-KW"/>
</dbReference>
<dbReference type="FunFam" id="3.40.50.720:FF:000084">
    <property type="entry name" value="Short-chain dehydrogenase reductase"/>
    <property type="match status" value="1"/>
</dbReference>
<dbReference type="PRINTS" id="PR00081">
    <property type="entry name" value="GDHRDH"/>
</dbReference>
<accession>A0A6J6ZUA6</accession>
<name>A0A6J6ZUA6_9ZZZZ</name>
<keyword evidence="2" id="KW-0560">Oxidoreductase</keyword>
<protein>
    <submittedName>
        <fullName evidence="3">Unannotated protein</fullName>
    </submittedName>
</protein>
<dbReference type="Pfam" id="PF13561">
    <property type="entry name" value="adh_short_C2"/>
    <property type="match status" value="1"/>
</dbReference>
<dbReference type="InterPro" id="IPR002347">
    <property type="entry name" value="SDR_fam"/>
</dbReference>
<dbReference type="PROSITE" id="PS00061">
    <property type="entry name" value="ADH_SHORT"/>
    <property type="match status" value="1"/>
</dbReference>
<evidence type="ECO:0000256" key="1">
    <source>
        <dbReference type="ARBA" id="ARBA00006484"/>
    </source>
</evidence>
<dbReference type="InterPro" id="IPR020904">
    <property type="entry name" value="Sc_DH/Rdtase_CS"/>
</dbReference>
<comment type="similarity">
    <text evidence="1">Belongs to the short-chain dehydrogenases/reductases (SDR) family.</text>
</comment>
<dbReference type="AlphaFoldDB" id="A0A6J6ZUA6"/>
<dbReference type="PANTHER" id="PTHR43669:SF8">
    <property type="entry name" value="SHORT-CHAIN TYPE DEHYDROGENASE_REDUCTASE-RELATED"/>
    <property type="match status" value="1"/>
</dbReference>
<dbReference type="SUPFAM" id="SSF51735">
    <property type="entry name" value="NAD(P)-binding Rossmann-fold domains"/>
    <property type="match status" value="1"/>
</dbReference>
<reference evidence="3" key="1">
    <citation type="submission" date="2020-05" db="EMBL/GenBank/DDBJ databases">
        <authorList>
            <person name="Chiriac C."/>
            <person name="Salcher M."/>
            <person name="Ghai R."/>
            <person name="Kavagutti S V."/>
        </authorList>
    </citation>
    <scope>NUCLEOTIDE SEQUENCE</scope>
</reference>
<dbReference type="PANTHER" id="PTHR43669">
    <property type="entry name" value="5-KETO-D-GLUCONATE 5-REDUCTASE"/>
    <property type="match status" value="1"/>
</dbReference>
<dbReference type="Gene3D" id="3.40.50.720">
    <property type="entry name" value="NAD(P)-binding Rossmann-like Domain"/>
    <property type="match status" value="1"/>
</dbReference>
<evidence type="ECO:0000313" key="3">
    <source>
        <dbReference type="EMBL" id="CAB4824094.1"/>
    </source>
</evidence>
<evidence type="ECO:0000256" key="2">
    <source>
        <dbReference type="ARBA" id="ARBA00023002"/>
    </source>
</evidence>
<gene>
    <name evidence="3" type="ORF">UFOPK3204_00357</name>
</gene>